<evidence type="ECO:0000256" key="1">
    <source>
        <dbReference type="ARBA" id="ARBA00002724"/>
    </source>
</evidence>
<dbReference type="GO" id="GO:0005737">
    <property type="term" value="C:cytoplasm"/>
    <property type="evidence" value="ECO:0007669"/>
    <property type="project" value="UniProtKB-SubCell"/>
</dbReference>
<dbReference type="PROSITE" id="PS51686">
    <property type="entry name" value="SAM_MT_RSMB_NOP"/>
    <property type="match status" value="1"/>
</dbReference>
<dbReference type="InterPro" id="IPR023267">
    <property type="entry name" value="RCMT"/>
</dbReference>
<dbReference type="NCBIfam" id="NF011494">
    <property type="entry name" value="PRK14902.1"/>
    <property type="match status" value="1"/>
</dbReference>
<evidence type="ECO:0000256" key="9">
    <source>
        <dbReference type="ARBA" id="ARBA00022884"/>
    </source>
</evidence>
<feature type="binding site" evidence="13">
    <location>
        <begin position="261"/>
        <end position="267"/>
    </location>
    <ligand>
        <name>S-adenosyl-L-methionine</name>
        <dbReference type="ChEBI" id="CHEBI:59789"/>
    </ligand>
</feature>
<comment type="caution">
    <text evidence="15">The sequence shown here is derived from an EMBL/GenBank/DDBJ whole genome shotgun (WGS) entry which is preliminary data.</text>
</comment>
<dbReference type="InterPro" id="IPR004573">
    <property type="entry name" value="rRNA_ssu_MeTfrase_B"/>
</dbReference>
<dbReference type="GO" id="GO:0003723">
    <property type="term" value="F:RNA binding"/>
    <property type="evidence" value="ECO:0007669"/>
    <property type="project" value="UniProtKB-UniRule"/>
</dbReference>
<gene>
    <name evidence="15" type="ORF">BBG48_002550</name>
</gene>
<keyword evidence="5" id="KW-0698">rRNA processing</keyword>
<dbReference type="Gene3D" id="3.40.50.150">
    <property type="entry name" value="Vaccinia Virus protein VP39"/>
    <property type="match status" value="1"/>
</dbReference>
<feature type="domain" description="SAM-dependent MTase RsmB/NOP-type" evidence="14">
    <location>
        <begin position="171"/>
        <end position="430"/>
    </location>
</feature>
<dbReference type="SUPFAM" id="SSF48013">
    <property type="entry name" value="NusB-like"/>
    <property type="match status" value="1"/>
</dbReference>
<dbReference type="Proteomes" id="UP000093352">
    <property type="component" value="Unassembled WGS sequence"/>
</dbReference>
<keyword evidence="8 13" id="KW-0949">S-adenosyl-L-methionine</keyword>
<keyword evidence="7 13" id="KW-0808">Transferase</keyword>
<dbReference type="PANTHER" id="PTHR22807:SF53">
    <property type="entry name" value="RIBOSOMAL RNA SMALL SUBUNIT METHYLTRANSFERASE B-RELATED"/>
    <property type="match status" value="1"/>
</dbReference>
<dbReference type="Gene3D" id="3.30.70.1170">
    <property type="entry name" value="Sun protein, domain 3"/>
    <property type="match status" value="1"/>
</dbReference>
<evidence type="ECO:0000256" key="7">
    <source>
        <dbReference type="ARBA" id="ARBA00022679"/>
    </source>
</evidence>
<evidence type="ECO:0000256" key="13">
    <source>
        <dbReference type="PROSITE-ProRule" id="PRU01023"/>
    </source>
</evidence>
<dbReference type="PRINTS" id="PR02008">
    <property type="entry name" value="RCMTFAMILY"/>
</dbReference>
<comment type="subcellular location">
    <subcellularLocation>
        <location evidence="2">Cytoplasm</location>
    </subcellularLocation>
</comment>
<reference evidence="15 16" key="1">
    <citation type="journal article" date="2016" name="Genome Announc.">
        <title>Draft Genome Sequence of Criibacterium bergeronii gen. nov., sp. nov., Strain CCRI-22567T, Isolated from a Vaginal Sample from a Woman with Bacterial Vaginosis.</title>
        <authorList>
            <person name="Maheux A.F."/>
            <person name="Berube E."/>
            <person name="Boudreau D.K."/>
            <person name="Raymond F."/>
            <person name="Corbeil J."/>
            <person name="Roy P.H."/>
            <person name="Boissinot M."/>
            <person name="Omar R.F."/>
        </authorList>
    </citation>
    <scope>NUCLEOTIDE SEQUENCE [LARGE SCALE GENOMIC DNA]</scope>
    <source>
        <strain evidence="15 16">CCRI-22567</strain>
    </source>
</reference>
<dbReference type="InterPro" id="IPR035926">
    <property type="entry name" value="NusB-like_sf"/>
</dbReference>
<keyword evidence="6 13" id="KW-0489">Methyltransferase</keyword>
<dbReference type="EC" id="2.1.1.176" evidence="3"/>
<dbReference type="InterPro" id="IPR049560">
    <property type="entry name" value="MeTrfase_RsmB-F_NOP2_cat"/>
</dbReference>
<dbReference type="Pfam" id="PF01189">
    <property type="entry name" value="Methyltr_RsmB-F"/>
    <property type="match status" value="1"/>
</dbReference>
<dbReference type="RefSeq" id="WP_068914127.1">
    <property type="nucleotide sequence ID" value="NZ_MBEW02000003.1"/>
</dbReference>
<comment type="similarity">
    <text evidence="13">Belongs to the class I-like SAM-binding methyltransferase superfamily. RsmB/NOP family.</text>
</comment>
<evidence type="ECO:0000256" key="3">
    <source>
        <dbReference type="ARBA" id="ARBA00012140"/>
    </source>
</evidence>
<evidence type="ECO:0000256" key="11">
    <source>
        <dbReference type="ARBA" id="ARBA00031088"/>
    </source>
</evidence>
<dbReference type="InterPro" id="IPR006027">
    <property type="entry name" value="NusB_RsmB_TIM44"/>
</dbReference>
<evidence type="ECO:0000256" key="4">
    <source>
        <dbReference type="ARBA" id="ARBA00022490"/>
    </source>
</evidence>
<dbReference type="EMBL" id="MBEW02000003">
    <property type="protein sequence ID" value="RDY21972.1"/>
    <property type="molecule type" value="Genomic_DNA"/>
</dbReference>
<dbReference type="InterPro" id="IPR029063">
    <property type="entry name" value="SAM-dependent_MTases_sf"/>
</dbReference>
<dbReference type="Gene3D" id="1.10.940.10">
    <property type="entry name" value="NusB-like"/>
    <property type="match status" value="1"/>
</dbReference>
<feature type="binding site" evidence="13">
    <location>
        <position position="330"/>
    </location>
    <ligand>
        <name>S-adenosyl-L-methionine</name>
        <dbReference type="ChEBI" id="CHEBI:59789"/>
    </ligand>
</feature>
<dbReference type="CDD" id="cd02440">
    <property type="entry name" value="AdoMet_MTases"/>
    <property type="match status" value="1"/>
</dbReference>
<dbReference type="NCBIfam" id="TIGR00563">
    <property type="entry name" value="rsmB"/>
    <property type="match status" value="1"/>
</dbReference>
<evidence type="ECO:0000256" key="8">
    <source>
        <dbReference type="ARBA" id="ARBA00022691"/>
    </source>
</evidence>
<keyword evidence="9 13" id="KW-0694">RNA-binding</keyword>
<dbReference type="PANTHER" id="PTHR22807">
    <property type="entry name" value="NOP2 YEAST -RELATED NOL1/NOP2/FMU SUN DOMAIN-CONTAINING"/>
    <property type="match status" value="1"/>
</dbReference>
<dbReference type="GO" id="GO:0008649">
    <property type="term" value="F:rRNA methyltransferase activity"/>
    <property type="evidence" value="ECO:0007669"/>
    <property type="project" value="InterPro"/>
</dbReference>
<keyword evidence="16" id="KW-1185">Reference proteome</keyword>
<feature type="binding site" evidence="13">
    <location>
        <position position="285"/>
    </location>
    <ligand>
        <name>S-adenosyl-L-methionine</name>
        <dbReference type="ChEBI" id="CHEBI:59789"/>
    </ligand>
</feature>
<sequence length="430" mass="49549">MSVSRQKSYKIIYDVKYNGKYSNILLLNELNDFSSKDRAFITYITYGVLSKINRLDYIIKKYSNIAFSKISKQARVILEIAIFEIVYMNSTVDYATVNEAVKLAQKNDNRAKSFVNAVLRKIAADVPNDEYIYKELKSKDFKSFITTYYSIGDFVFERLQNNYSSEFIIKLMDSMDNTPNIYIRRNNLKIDNENFLKEISYINSDFEIVGKEHTILKYKTFDRVAKNDLFEKGYYSVQDLGSTKAVLALDPCAGGEVLDLCAAPGGKSIFAAQLMNNKGKVISHDISRAKLNLLDKEAKRLGIDIINTSENDATVYNEDYENKFDRVICDVPCSGIGVMRRKPEIRYKDNSDINDLIKAQYKILENAARYTKNGCILVYSTCTLGREENQDIISRFLSENPKFELIMENEFYPFIDDSDGFYICNMRKHS</sequence>
<dbReference type="InterPro" id="IPR001678">
    <property type="entry name" value="MeTrfase_RsmB-F_NOP2_dom"/>
</dbReference>
<dbReference type="GO" id="GO:0006355">
    <property type="term" value="P:regulation of DNA-templated transcription"/>
    <property type="evidence" value="ECO:0007669"/>
    <property type="project" value="InterPro"/>
</dbReference>
<dbReference type="Pfam" id="PF01029">
    <property type="entry name" value="NusB"/>
    <property type="match status" value="1"/>
</dbReference>
<feature type="binding site" evidence="13">
    <location>
        <position position="312"/>
    </location>
    <ligand>
        <name>S-adenosyl-L-methionine</name>
        <dbReference type="ChEBI" id="CHEBI:59789"/>
    </ligand>
</feature>
<comment type="catalytic activity">
    <reaction evidence="12">
        <text>cytidine(967) in 16S rRNA + S-adenosyl-L-methionine = 5-methylcytidine(967) in 16S rRNA + S-adenosyl-L-homocysteine + H(+)</text>
        <dbReference type="Rhea" id="RHEA:42748"/>
        <dbReference type="Rhea" id="RHEA-COMP:10219"/>
        <dbReference type="Rhea" id="RHEA-COMP:10220"/>
        <dbReference type="ChEBI" id="CHEBI:15378"/>
        <dbReference type="ChEBI" id="CHEBI:57856"/>
        <dbReference type="ChEBI" id="CHEBI:59789"/>
        <dbReference type="ChEBI" id="CHEBI:74483"/>
        <dbReference type="ChEBI" id="CHEBI:82748"/>
        <dbReference type="EC" id="2.1.1.176"/>
    </reaction>
</comment>
<name>A0A371INA1_9FIRM</name>
<evidence type="ECO:0000259" key="14">
    <source>
        <dbReference type="PROSITE" id="PS51686"/>
    </source>
</evidence>
<evidence type="ECO:0000256" key="2">
    <source>
        <dbReference type="ARBA" id="ARBA00004496"/>
    </source>
</evidence>
<protein>
    <recommendedName>
        <fullName evidence="3">16S rRNA (cytosine(967)-C(5))-methyltransferase</fullName>
        <ecNumber evidence="3">2.1.1.176</ecNumber>
    </recommendedName>
    <alternativeName>
        <fullName evidence="10">16S rRNA m5C967 methyltransferase</fullName>
    </alternativeName>
    <alternativeName>
        <fullName evidence="11">rRNA (cytosine-C(5)-)-methyltransferase RsmB</fullName>
    </alternativeName>
</protein>
<evidence type="ECO:0000256" key="6">
    <source>
        <dbReference type="ARBA" id="ARBA00022603"/>
    </source>
</evidence>
<evidence type="ECO:0000313" key="15">
    <source>
        <dbReference type="EMBL" id="RDY21972.1"/>
    </source>
</evidence>
<organism evidence="15 16">
    <name type="scientific">Criibacterium bergeronii</name>
    <dbReference type="NCBI Taxonomy" id="1871336"/>
    <lineage>
        <taxon>Bacteria</taxon>
        <taxon>Bacillati</taxon>
        <taxon>Bacillota</taxon>
        <taxon>Clostridia</taxon>
        <taxon>Peptostreptococcales</taxon>
        <taxon>Filifactoraceae</taxon>
        <taxon>Criibacterium</taxon>
    </lineage>
</organism>
<comment type="function">
    <text evidence="1">Specifically methylates the cytosine at position 967 (m5C967) of 16S rRNA.</text>
</comment>
<evidence type="ECO:0000256" key="5">
    <source>
        <dbReference type="ARBA" id="ARBA00022552"/>
    </source>
</evidence>
<dbReference type="SUPFAM" id="SSF53335">
    <property type="entry name" value="S-adenosyl-L-methionine-dependent methyltransferases"/>
    <property type="match status" value="1"/>
</dbReference>
<proteinExistence type="inferred from homology"/>
<accession>A0A371INA1</accession>
<dbReference type="STRING" id="1871336.BBG48_06875"/>
<evidence type="ECO:0000256" key="10">
    <source>
        <dbReference type="ARBA" id="ARBA00030399"/>
    </source>
</evidence>
<evidence type="ECO:0000256" key="12">
    <source>
        <dbReference type="ARBA" id="ARBA00047283"/>
    </source>
</evidence>
<keyword evidence="4" id="KW-0963">Cytoplasm</keyword>
<evidence type="ECO:0000313" key="16">
    <source>
        <dbReference type="Proteomes" id="UP000093352"/>
    </source>
</evidence>
<feature type="active site" description="Nucleophile" evidence="13">
    <location>
        <position position="382"/>
    </location>
</feature>
<dbReference type="AlphaFoldDB" id="A0A371INA1"/>